<dbReference type="AlphaFoldDB" id="A0A816EFB9"/>
<feature type="transmembrane region" description="Helical" evidence="1">
    <location>
        <begin position="7"/>
        <end position="25"/>
    </location>
</feature>
<comment type="caution">
    <text evidence="2">The sequence shown here is derived from an EMBL/GenBank/DDBJ whole genome shotgun (WGS) entry which is preliminary data.</text>
</comment>
<accession>A0A816EFB9</accession>
<keyword evidence="1" id="KW-0472">Membrane</keyword>
<evidence type="ECO:0000256" key="1">
    <source>
        <dbReference type="SAM" id="Phobius"/>
    </source>
</evidence>
<name>A0A816EFB9_9BILA</name>
<keyword evidence="1" id="KW-0812">Transmembrane</keyword>
<dbReference type="Proteomes" id="UP000663834">
    <property type="component" value="Unassembled WGS sequence"/>
</dbReference>
<feature type="transmembrane region" description="Helical" evidence="1">
    <location>
        <begin position="45"/>
        <end position="65"/>
    </location>
</feature>
<protein>
    <submittedName>
        <fullName evidence="2">Uncharacterized protein</fullName>
    </submittedName>
</protein>
<reference evidence="2" key="1">
    <citation type="submission" date="2021-02" db="EMBL/GenBank/DDBJ databases">
        <authorList>
            <person name="Nowell W R."/>
        </authorList>
    </citation>
    <scope>NUCLEOTIDE SEQUENCE</scope>
</reference>
<gene>
    <name evidence="2" type="ORF">KQP761_LOCUS30168</name>
</gene>
<proteinExistence type="predicted"/>
<organism evidence="2 3">
    <name type="scientific">Rotaria magnacalcarata</name>
    <dbReference type="NCBI Taxonomy" id="392030"/>
    <lineage>
        <taxon>Eukaryota</taxon>
        <taxon>Metazoa</taxon>
        <taxon>Spiralia</taxon>
        <taxon>Gnathifera</taxon>
        <taxon>Rotifera</taxon>
        <taxon>Eurotatoria</taxon>
        <taxon>Bdelloidea</taxon>
        <taxon>Philodinida</taxon>
        <taxon>Philodinidae</taxon>
        <taxon>Rotaria</taxon>
    </lineage>
</organism>
<keyword evidence="1" id="KW-1133">Transmembrane helix</keyword>
<evidence type="ECO:0000313" key="3">
    <source>
        <dbReference type="Proteomes" id="UP000663834"/>
    </source>
</evidence>
<feature type="transmembrane region" description="Helical" evidence="1">
    <location>
        <begin position="77"/>
        <end position="98"/>
    </location>
</feature>
<sequence>MVDLKRTIIILMAVATIVNVVGVIHCHINHPYLTTWYGYQMGYSVIFPVLLALTGFLFLEQLLITDGTIAPLNRLRILYAFIAAAALLVFGISTAIVASGKYNSFAHDHYYRNAVLAALIAFIDAAVYISEAIARNRKSRII</sequence>
<dbReference type="OrthoDB" id="10038342at2759"/>
<feature type="transmembrane region" description="Helical" evidence="1">
    <location>
        <begin position="110"/>
        <end position="130"/>
    </location>
</feature>
<dbReference type="EMBL" id="CAJNOW010016713">
    <property type="protein sequence ID" value="CAF1651974.1"/>
    <property type="molecule type" value="Genomic_DNA"/>
</dbReference>
<evidence type="ECO:0000313" key="2">
    <source>
        <dbReference type="EMBL" id="CAF1651974.1"/>
    </source>
</evidence>